<evidence type="ECO:0000313" key="3">
    <source>
        <dbReference type="Proteomes" id="UP000031950"/>
    </source>
</evidence>
<evidence type="ECO:0000259" key="1">
    <source>
        <dbReference type="Pfam" id="PF18765"/>
    </source>
</evidence>
<gene>
    <name evidence="2" type="ORF">KP77_29330</name>
</gene>
<comment type="caution">
    <text evidence="2">The sequence shown here is derived from an EMBL/GenBank/DDBJ whole genome shotgun (WGS) entry which is preliminary data.</text>
</comment>
<proteinExistence type="predicted"/>
<dbReference type="OrthoDB" id="9803106at2"/>
<dbReference type="PANTHER" id="PTHR43852">
    <property type="entry name" value="NUCLEOTIDYLTRANSFERASE"/>
    <property type="match status" value="1"/>
</dbReference>
<dbReference type="RefSeq" id="WP_041123464.1">
    <property type="nucleotide sequence ID" value="NZ_JXRQ01000028.1"/>
</dbReference>
<keyword evidence="3" id="KW-1185">Reference proteome</keyword>
<feature type="domain" description="Polymerase beta nucleotidyltransferase" evidence="1">
    <location>
        <begin position="8"/>
        <end position="94"/>
    </location>
</feature>
<dbReference type="InterPro" id="IPR043519">
    <property type="entry name" value="NT_sf"/>
</dbReference>
<evidence type="ECO:0000313" key="2">
    <source>
        <dbReference type="EMBL" id="KIL43984.1"/>
    </source>
</evidence>
<organism evidence="2 3">
    <name type="scientific">Jeotgalibacillus alimentarius</name>
    <dbReference type="NCBI Taxonomy" id="135826"/>
    <lineage>
        <taxon>Bacteria</taxon>
        <taxon>Bacillati</taxon>
        <taxon>Bacillota</taxon>
        <taxon>Bacilli</taxon>
        <taxon>Bacillales</taxon>
        <taxon>Caryophanaceae</taxon>
        <taxon>Jeotgalibacillus</taxon>
    </lineage>
</organism>
<dbReference type="GO" id="GO:0016740">
    <property type="term" value="F:transferase activity"/>
    <property type="evidence" value="ECO:0007669"/>
    <property type="project" value="UniProtKB-KW"/>
</dbReference>
<dbReference type="STRING" id="135826.KP77_29330"/>
<accession>A0A0C2RQH2</accession>
<dbReference type="PANTHER" id="PTHR43852:SF2">
    <property type="entry name" value="PROTEIN ADENYLYLTRANSFERASE MNTA"/>
    <property type="match status" value="1"/>
</dbReference>
<dbReference type="AlphaFoldDB" id="A0A0C2RQH2"/>
<dbReference type="InterPro" id="IPR041633">
    <property type="entry name" value="Polbeta"/>
</dbReference>
<dbReference type="PATRIC" id="fig|135826.4.peg.2914"/>
<name>A0A0C2RQH2_9BACL</name>
<dbReference type="Gene3D" id="3.30.460.10">
    <property type="entry name" value="Beta Polymerase, domain 2"/>
    <property type="match status" value="1"/>
</dbReference>
<dbReference type="Pfam" id="PF18765">
    <property type="entry name" value="Polbeta"/>
    <property type="match status" value="1"/>
</dbReference>
<dbReference type="SUPFAM" id="SSF81301">
    <property type="entry name" value="Nucleotidyltransferase"/>
    <property type="match status" value="1"/>
</dbReference>
<dbReference type="EMBL" id="JXRQ01000028">
    <property type="protein sequence ID" value="KIL43984.1"/>
    <property type="molecule type" value="Genomic_DNA"/>
</dbReference>
<protein>
    <submittedName>
        <fullName evidence="2">Nucleotidyltransferase domain-containing protein</fullName>
    </submittedName>
</protein>
<keyword evidence="2" id="KW-0808">Transferase</keyword>
<reference evidence="2 3" key="1">
    <citation type="submission" date="2015-01" db="EMBL/GenBank/DDBJ databases">
        <title>Genome sequence of Jeotgalibacillus alimentarius.</title>
        <authorList>
            <person name="Goh K.M."/>
            <person name="Chan K.-G."/>
            <person name="Yaakop A.S."/>
            <person name="Ee R."/>
            <person name="Gan H.M."/>
            <person name="Chan C.S."/>
        </authorList>
    </citation>
    <scope>NUCLEOTIDE SEQUENCE [LARGE SCALE GENOMIC DNA]</scope>
    <source>
        <strain evidence="2 3">YKJ-13</strain>
    </source>
</reference>
<sequence>MLSKRIENELVKIAETYPVDQLLLFGSRAHGDEDERSDIDIAIIAPRLNQRQWLELTEKIEEVPTLLKFDLIRWESATEELKNEIAKKNIPLYISRNIKM</sequence>
<dbReference type="CDD" id="cd05403">
    <property type="entry name" value="NT_KNTase_like"/>
    <property type="match status" value="1"/>
</dbReference>
<dbReference type="Proteomes" id="UP000031950">
    <property type="component" value="Unassembled WGS sequence"/>
</dbReference>
<dbReference type="InterPro" id="IPR052930">
    <property type="entry name" value="TA_antitoxin_MntA"/>
</dbReference>